<evidence type="ECO:0000313" key="10">
    <source>
        <dbReference type="Proteomes" id="UP000179797"/>
    </source>
</evidence>
<dbReference type="InterPro" id="IPR018394">
    <property type="entry name" value="DNA_photolyase_1_CS_C"/>
</dbReference>
<name>A0A1S1Z4W3_FLAPC</name>
<dbReference type="GO" id="GO:0009416">
    <property type="term" value="P:response to light stimulus"/>
    <property type="evidence" value="ECO:0007669"/>
    <property type="project" value="TreeGrafter"/>
</dbReference>
<feature type="site" description="Electron transfer via tryptophanyl radical" evidence="6">
    <location>
        <position position="289"/>
    </location>
</feature>
<dbReference type="STRING" id="915059.NH26_19225"/>
<accession>A0A1S1Z4W3</accession>
<comment type="similarity">
    <text evidence="7">Belongs to the DNA photolyase family.</text>
</comment>
<feature type="binding site" evidence="5">
    <location>
        <position position="215"/>
    </location>
    <ligand>
        <name>FAD</name>
        <dbReference type="ChEBI" id="CHEBI:57692"/>
    </ligand>
</feature>
<evidence type="ECO:0000256" key="3">
    <source>
        <dbReference type="ARBA" id="ARBA00022827"/>
    </source>
</evidence>
<keyword evidence="10" id="KW-1185">Reference proteome</keyword>
<dbReference type="InterPro" id="IPR005101">
    <property type="entry name" value="Cryptochr/Photolyase_FAD-bd"/>
</dbReference>
<dbReference type="InterPro" id="IPR036155">
    <property type="entry name" value="Crypto/Photolyase_N_sf"/>
</dbReference>
<evidence type="ECO:0000313" key="9">
    <source>
        <dbReference type="EMBL" id="OHX68326.1"/>
    </source>
</evidence>
<proteinExistence type="inferred from homology"/>
<comment type="cofactor">
    <cofactor evidence="1">
        <name>(6R)-5,10-methylene-5,6,7,8-tetrahydrofolate</name>
        <dbReference type="ChEBI" id="CHEBI:15636"/>
    </cofactor>
</comment>
<evidence type="ECO:0000256" key="4">
    <source>
        <dbReference type="ARBA" id="ARBA00022991"/>
    </source>
</evidence>
<dbReference type="Gene3D" id="1.25.40.80">
    <property type="match status" value="1"/>
</dbReference>
<keyword evidence="2 5" id="KW-0285">Flavoprotein</keyword>
<dbReference type="RefSeq" id="WP_044227091.1">
    <property type="nucleotide sequence ID" value="NZ_JRYR02000001.1"/>
</dbReference>
<feature type="binding site" evidence="5">
    <location>
        <begin position="355"/>
        <end position="357"/>
    </location>
    <ligand>
        <name>FAD</name>
        <dbReference type="ChEBI" id="CHEBI:57692"/>
    </ligand>
</feature>
<feature type="site" description="Electron transfer via tryptophanyl radical" evidence="6">
    <location>
        <position position="365"/>
    </location>
</feature>
<dbReference type="PANTHER" id="PTHR11455:SF9">
    <property type="entry name" value="CRYPTOCHROME CIRCADIAN CLOCK 5 ISOFORM X1"/>
    <property type="match status" value="1"/>
</dbReference>
<dbReference type="PRINTS" id="PR00147">
    <property type="entry name" value="DNAPHOTLYASE"/>
</dbReference>
<dbReference type="EMBL" id="JRYR02000001">
    <property type="protein sequence ID" value="OHX68326.1"/>
    <property type="molecule type" value="Genomic_DNA"/>
</dbReference>
<sequence>MSKITIVWLRRDLRLFDQTALSAALKTSQNVLPLFIFDKHILEDLSDRSDARVTFIHQQLNHIKEQLEEYGSSLLTYYDTPENAWKEITEKYEIEAVHTNHDYEPYAIQRDKNIETFLDQKNIRFITHKDQCIFEKNDITKDDGKPYVVYTPFSRKWKARLLNEPEAIEVRNCTLYDHYFQTSPLSMLSLEDMNFKQSSLSIPSLDIDTDIIRKYDEQRDYPAIQGTTHLGLHLRFGTVSVRELVRQYQSLNEVFLNQIIWRDFYMTILYHFPHVVSDNYNRKYDKVPWENNETHFEAWKRGETGYPIVDAAMKELNTTGYMHNRARMIVASFLCKHLLIDWRWGEAYFAEKLLDYDLSANNGSWQWAAGTGTDAQPYFRVFNPEAQMKKFDKSLEYVKKWIPNYDPANYIDPIVDHKEARLKAIETYKKALA</sequence>
<organism evidence="9 10">
    <name type="scientific">Flammeovirga pacifica</name>
    <dbReference type="NCBI Taxonomy" id="915059"/>
    <lineage>
        <taxon>Bacteria</taxon>
        <taxon>Pseudomonadati</taxon>
        <taxon>Bacteroidota</taxon>
        <taxon>Cytophagia</taxon>
        <taxon>Cytophagales</taxon>
        <taxon>Flammeovirgaceae</taxon>
        <taxon>Flammeovirga</taxon>
    </lineage>
</organism>
<evidence type="ECO:0000256" key="1">
    <source>
        <dbReference type="ARBA" id="ARBA00001932"/>
    </source>
</evidence>
<evidence type="ECO:0000256" key="2">
    <source>
        <dbReference type="ARBA" id="ARBA00022630"/>
    </source>
</evidence>
<dbReference type="InterPro" id="IPR014729">
    <property type="entry name" value="Rossmann-like_a/b/a_fold"/>
</dbReference>
<dbReference type="AlphaFoldDB" id="A0A1S1Z4W3"/>
<comment type="caution">
    <text evidence="9">The sequence shown here is derived from an EMBL/GenBank/DDBJ whole genome shotgun (WGS) entry which is preliminary data.</text>
</comment>
<dbReference type="PANTHER" id="PTHR11455">
    <property type="entry name" value="CRYPTOCHROME"/>
    <property type="match status" value="1"/>
</dbReference>
<dbReference type="GO" id="GO:0003677">
    <property type="term" value="F:DNA binding"/>
    <property type="evidence" value="ECO:0007669"/>
    <property type="project" value="TreeGrafter"/>
</dbReference>
<dbReference type="SUPFAM" id="SSF48173">
    <property type="entry name" value="Cryptochrome/photolyase FAD-binding domain"/>
    <property type="match status" value="1"/>
</dbReference>
<keyword evidence="4 7" id="KW-0157">Chromophore</keyword>
<keyword evidence="3 5" id="KW-0274">FAD</keyword>
<reference evidence="9 10" key="1">
    <citation type="journal article" date="2012" name="Int. J. Syst. Evol. Microbiol.">
        <title>Flammeovirga pacifica sp. nov., isolated from deep-sea sediment.</title>
        <authorList>
            <person name="Xu H."/>
            <person name="Fu Y."/>
            <person name="Yang N."/>
            <person name="Ding Z."/>
            <person name="Lai Q."/>
            <person name="Zeng R."/>
        </authorList>
    </citation>
    <scope>NUCLEOTIDE SEQUENCE [LARGE SCALE GENOMIC DNA]</scope>
    <source>
        <strain evidence="10">DSM 24597 / LMG 26175 / WPAGA1</strain>
    </source>
</reference>
<dbReference type="InterPro" id="IPR006050">
    <property type="entry name" value="DNA_photolyase_N"/>
</dbReference>
<protein>
    <submittedName>
        <fullName evidence="9">Deoxyribodipyrimidine photolyase</fullName>
    </submittedName>
</protein>
<dbReference type="GO" id="GO:0003904">
    <property type="term" value="F:deoxyribodipyrimidine photo-lyase activity"/>
    <property type="evidence" value="ECO:0007669"/>
    <property type="project" value="TreeGrafter"/>
</dbReference>
<evidence type="ECO:0000256" key="7">
    <source>
        <dbReference type="RuleBase" id="RU004182"/>
    </source>
</evidence>
<feature type="binding site" evidence="5">
    <location>
        <position position="255"/>
    </location>
    <ligand>
        <name>FAD</name>
        <dbReference type="ChEBI" id="CHEBI:57692"/>
    </ligand>
</feature>
<dbReference type="GO" id="GO:0006950">
    <property type="term" value="P:response to stress"/>
    <property type="evidence" value="ECO:0007669"/>
    <property type="project" value="UniProtKB-ARBA"/>
</dbReference>
<dbReference type="InterPro" id="IPR002081">
    <property type="entry name" value="Cryptochrome/DNA_photolyase_1"/>
</dbReference>
<dbReference type="Pfam" id="PF03441">
    <property type="entry name" value="FAD_binding_7"/>
    <property type="match status" value="1"/>
</dbReference>
<dbReference type="InterPro" id="IPR036134">
    <property type="entry name" value="Crypto/Photolyase_FAD-like_sf"/>
</dbReference>
<dbReference type="PROSITE" id="PS51645">
    <property type="entry name" value="PHR_CRY_ALPHA_BETA"/>
    <property type="match status" value="1"/>
</dbReference>
<dbReference type="SUPFAM" id="SSF52425">
    <property type="entry name" value="Cryptochrome/photolyase, N-terminal domain"/>
    <property type="match status" value="1"/>
</dbReference>
<comment type="cofactor">
    <cofactor evidence="5">
        <name>FAD</name>
        <dbReference type="ChEBI" id="CHEBI:57692"/>
    </cofactor>
    <text evidence="5">Binds 1 FAD per subunit.</text>
</comment>
<dbReference type="OrthoDB" id="9772484at2"/>
<dbReference type="Gene3D" id="3.40.50.620">
    <property type="entry name" value="HUPs"/>
    <property type="match status" value="1"/>
</dbReference>
<evidence type="ECO:0000256" key="5">
    <source>
        <dbReference type="PIRSR" id="PIRSR602081-1"/>
    </source>
</evidence>
<evidence type="ECO:0000259" key="8">
    <source>
        <dbReference type="PROSITE" id="PS51645"/>
    </source>
</evidence>
<dbReference type="Proteomes" id="UP000179797">
    <property type="component" value="Unassembled WGS sequence"/>
</dbReference>
<dbReference type="Pfam" id="PF00875">
    <property type="entry name" value="DNA_photolyase"/>
    <property type="match status" value="1"/>
</dbReference>
<dbReference type="PROSITE" id="PS00691">
    <property type="entry name" value="DNA_PHOTOLYASES_1_2"/>
    <property type="match status" value="1"/>
</dbReference>
<feature type="site" description="Electron transfer via tryptophanyl radical" evidence="6">
    <location>
        <position position="342"/>
    </location>
</feature>
<feature type="binding site" evidence="5">
    <location>
        <begin position="258"/>
        <end position="265"/>
    </location>
    <ligand>
        <name>FAD</name>
        <dbReference type="ChEBI" id="CHEBI:57692"/>
    </ligand>
</feature>
<feature type="domain" description="Photolyase/cryptochrome alpha/beta" evidence="8">
    <location>
        <begin position="3"/>
        <end position="133"/>
    </location>
</feature>
<dbReference type="GO" id="GO:0006139">
    <property type="term" value="P:nucleobase-containing compound metabolic process"/>
    <property type="evidence" value="ECO:0007669"/>
    <property type="project" value="UniProtKB-ARBA"/>
</dbReference>
<gene>
    <name evidence="9" type="ORF">NH26_19225</name>
</gene>
<dbReference type="GO" id="GO:0071949">
    <property type="term" value="F:FAD binding"/>
    <property type="evidence" value="ECO:0007669"/>
    <property type="project" value="TreeGrafter"/>
</dbReference>
<evidence type="ECO:0000256" key="6">
    <source>
        <dbReference type="PIRSR" id="PIRSR602081-2"/>
    </source>
</evidence>
<dbReference type="Gene3D" id="1.10.579.10">
    <property type="entry name" value="DNA Cyclobutane Dipyrimidine Photolyase, subunit A, domain 3"/>
    <property type="match status" value="1"/>
</dbReference>